<evidence type="ECO:0000256" key="11">
    <source>
        <dbReference type="ARBA" id="ARBA00023204"/>
    </source>
</evidence>
<evidence type="ECO:0000259" key="15">
    <source>
        <dbReference type="PROSITE" id="PS51193"/>
    </source>
</evidence>
<dbReference type="EMBL" id="SNRW01005740">
    <property type="protein sequence ID" value="KAA6384478.1"/>
    <property type="molecule type" value="Genomic_DNA"/>
</dbReference>
<protein>
    <submittedName>
        <fullName evidence="16">Putative Fanconi anemia group J protein</fullName>
    </submittedName>
</protein>
<feature type="non-terminal residue" evidence="16">
    <location>
        <position position="1165"/>
    </location>
</feature>
<feature type="region of interest" description="Disordered" evidence="14">
    <location>
        <begin position="603"/>
        <end position="637"/>
    </location>
</feature>
<evidence type="ECO:0000256" key="13">
    <source>
        <dbReference type="SAM" id="Coils"/>
    </source>
</evidence>
<evidence type="ECO:0000256" key="1">
    <source>
        <dbReference type="ARBA" id="ARBA00022485"/>
    </source>
</evidence>
<keyword evidence="10" id="KW-0238">DNA-binding</keyword>
<dbReference type="GO" id="GO:0046872">
    <property type="term" value="F:metal ion binding"/>
    <property type="evidence" value="ECO:0007669"/>
    <property type="project" value="UniProtKB-KW"/>
</dbReference>
<dbReference type="InterPro" id="IPR006554">
    <property type="entry name" value="Helicase-like_DEXD_c2"/>
</dbReference>
<dbReference type="PROSITE" id="PS51193">
    <property type="entry name" value="HELICASE_ATP_BIND_2"/>
    <property type="match status" value="1"/>
</dbReference>
<evidence type="ECO:0000256" key="10">
    <source>
        <dbReference type="ARBA" id="ARBA00023125"/>
    </source>
</evidence>
<organism evidence="16 17">
    <name type="scientific">Streblomastix strix</name>
    <dbReference type="NCBI Taxonomy" id="222440"/>
    <lineage>
        <taxon>Eukaryota</taxon>
        <taxon>Metamonada</taxon>
        <taxon>Preaxostyla</taxon>
        <taxon>Oxymonadida</taxon>
        <taxon>Streblomastigidae</taxon>
        <taxon>Streblomastix</taxon>
    </lineage>
</organism>
<keyword evidence="9" id="KW-0411">Iron-sulfur</keyword>
<dbReference type="Pfam" id="PF06733">
    <property type="entry name" value="DEAD_2"/>
    <property type="match status" value="1"/>
</dbReference>
<evidence type="ECO:0000256" key="8">
    <source>
        <dbReference type="ARBA" id="ARBA00023004"/>
    </source>
</evidence>
<accession>A0A5J4VPB4</accession>
<dbReference type="InterPro" id="IPR027417">
    <property type="entry name" value="P-loop_NTPase"/>
</dbReference>
<dbReference type="Pfam" id="PF13307">
    <property type="entry name" value="Helicase_C_2"/>
    <property type="match status" value="1"/>
</dbReference>
<evidence type="ECO:0000256" key="7">
    <source>
        <dbReference type="ARBA" id="ARBA00022840"/>
    </source>
</evidence>
<feature type="compositionally biased region" description="Low complexity" evidence="14">
    <location>
        <begin position="610"/>
        <end position="630"/>
    </location>
</feature>
<dbReference type="SMART" id="SM00488">
    <property type="entry name" value="DEXDc2"/>
    <property type="match status" value="1"/>
</dbReference>
<dbReference type="PANTHER" id="PTHR11472:SF34">
    <property type="entry name" value="REGULATOR OF TELOMERE ELONGATION HELICASE 1"/>
    <property type="match status" value="1"/>
</dbReference>
<evidence type="ECO:0000313" key="16">
    <source>
        <dbReference type="EMBL" id="KAA6384478.1"/>
    </source>
</evidence>
<keyword evidence="4" id="KW-0227">DNA damage</keyword>
<feature type="coiled-coil region" evidence="13">
    <location>
        <begin position="966"/>
        <end position="998"/>
    </location>
</feature>
<dbReference type="GO" id="GO:0003678">
    <property type="term" value="F:DNA helicase activity"/>
    <property type="evidence" value="ECO:0007669"/>
    <property type="project" value="InterPro"/>
</dbReference>
<feature type="region of interest" description="Disordered" evidence="14">
    <location>
        <begin position="749"/>
        <end position="795"/>
    </location>
</feature>
<evidence type="ECO:0000256" key="9">
    <source>
        <dbReference type="ARBA" id="ARBA00023014"/>
    </source>
</evidence>
<evidence type="ECO:0000256" key="3">
    <source>
        <dbReference type="ARBA" id="ARBA00022741"/>
    </source>
</evidence>
<keyword evidence="6" id="KW-0347">Helicase</keyword>
<comment type="caution">
    <text evidence="16">The sequence shown here is derived from an EMBL/GenBank/DDBJ whole genome shotgun (WGS) entry which is preliminary data.</text>
</comment>
<dbReference type="GO" id="GO:0051539">
    <property type="term" value="F:4 iron, 4 sulfur cluster binding"/>
    <property type="evidence" value="ECO:0007669"/>
    <property type="project" value="UniProtKB-KW"/>
</dbReference>
<dbReference type="InterPro" id="IPR006555">
    <property type="entry name" value="ATP-dep_Helicase_C"/>
</dbReference>
<keyword evidence="13" id="KW-0175">Coiled coil</keyword>
<dbReference type="GO" id="GO:0006281">
    <property type="term" value="P:DNA repair"/>
    <property type="evidence" value="ECO:0007669"/>
    <property type="project" value="UniProtKB-KW"/>
</dbReference>
<dbReference type="InterPro" id="IPR010614">
    <property type="entry name" value="RAD3-like_helicase_DEAD"/>
</dbReference>
<keyword evidence="2" id="KW-0479">Metal-binding</keyword>
<keyword evidence="8" id="KW-0408">Iron</keyword>
<dbReference type="GO" id="GO:0016818">
    <property type="term" value="F:hydrolase activity, acting on acid anhydrides, in phosphorus-containing anhydrides"/>
    <property type="evidence" value="ECO:0007669"/>
    <property type="project" value="InterPro"/>
</dbReference>
<evidence type="ECO:0000256" key="12">
    <source>
        <dbReference type="ARBA" id="ARBA00023235"/>
    </source>
</evidence>
<evidence type="ECO:0000256" key="5">
    <source>
        <dbReference type="ARBA" id="ARBA00022801"/>
    </source>
</evidence>
<keyword evidence="3" id="KW-0547">Nucleotide-binding</keyword>
<reference evidence="16 17" key="1">
    <citation type="submission" date="2019-03" db="EMBL/GenBank/DDBJ databases">
        <title>Single cell metagenomics reveals metabolic interactions within the superorganism composed of flagellate Streblomastix strix and complex community of Bacteroidetes bacteria on its surface.</title>
        <authorList>
            <person name="Treitli S.C."/>
            <person name="Kolisko M."/>
            <person name="Husnik F."/>
            <person name="Keeling P."/>
            <person name="Hampl V."/>
        </authorList>
    </citation>
    <scope>NUCLEOTIDE SEQUENCE [LARGE SCALE GENOMIC DNA]</scope>
    <source>
        <strain evidence="16">ST1C</strain>
    </source>
</reference>
<dbReference type="PANTHER" id="PTHR11472">
    <property type="entry name" value="DNA REPAIR DEAD HELICASE RAD3/XP-D SUBFAMILY MEMBER"/>
    <property type="match status" value="1"/>
</dbReference>
<dbReference type="GO" id="GO:0005524">
    <property type="term" value="F:ATP binding"/>
    <property type="evidence" value="ECO:0007669"/>
    <property type="project" value="UniProtKB-KW"/>
</dbReference>
<dbReference type="Proteomes" id="UP000324800">
    <property type="component" value="Unassembled WGS sequence"/>
</dbReference>
<keyword evidence="5" id="KW-0378">Hydrolase</keyword>
<keyword evidence="1" id="KW-0004">4Fe-4S</keyword>
<evidence type="ECO:0000256" key="2">
    <source>
        <dbReference type="ARBA" id="ARBA00022723"/>
    </source>
</evidence>
<dbReference type="GO" id="GO:0003677">
    <property type="term" value="F:DNA binding"/>
    <property type="evidence" value="ECO:0007669"/>
    <property type="project" value="UniProtKB-KW"/>
</dbReference>
<gene>
    <name evidence="16" type="ORF">EZS28_019997</name>
</gene>
<feature type="region of interest" description="Disordered" evidence="14">
    <location>
        <begin position="1044"/>
        <end position="1064"/>
    </location>
</feature>
<evidence type="ECO:0000313" key="17">
    <source>
        <dbReference type="Proteomes" id="UP000324800"/>
    </source>
</evidence>
<dbReference type="InterPro" id="IPR014013">
    <property type="entry name" value="Helic_SF1/SF2_ATP-bd_DinG/Rad3"/>
</dbReference>
<dbReference type="OrthoDB" id="19182at2759"/>
<keyword evidence="7" id="KW-0067">ATP-binding</keyword>
<feature type="compositionally biased region" description="Low complexity" evidence="14">
    <location>
        <begin position="768"/>
        <end position="795"/>
    </location>
</feature>
<feature type="domain" description="Helicase ATP-binding" evidence="15">
    <location>
        <begin position="1"/>
        <end position="165"/>
    </location>
</feature>
<feature type="compositionally biased region" description="Polar residues" evidence="14">
    <location>
        <begin position="749"/>
        <end position="767"/>
    </location>
</feature>
<dbReference type="SMART" id="SM00491">
    <property type="entry name" value="HELICc2"/>
    <property type="match status" value="1"/>
</dbReference>
<name>A0A5J4VPB4_9EUKA</name>
<dbReference type="InterPro" id="IPR045028">
    <property type="entry name" value="DinG/Rad3-like"/>
</dbReference>
<keyword evidence="11" id="KW-0234">DNA repair</keyword>
<evidence type="ECO:0000256" key="14">
    <source>
        <dbReference type="SAM" id="MobiDB-lite"/>
    </source>
</evidence>
<proteinExistence type="predicted"/>
<feature type="compositionally biased region" description="Low complexity" evidence="14">
    <location>
        <begin position="1049"/>
        <end position="1064"/>
    </location>
</feature>
<sequence>MTILGSRAQFCVHPRISKLRGKIQDSACQTHCKNGKCHFHGKVMEVAHSSTLREELNHVFDIEDLVEFGKKKEVCPYFLSREILTQSLLVFLPYNYIVDQTAYKRMGIDLQQSIIVFDEGHNIEKALCDASSFEFTSTDIAACIREVGIVLGLYKPIVEPLLLKDRSAVKKADKSLGKGNMSKFEYKMITEKDLAVLRQIFLNIERALDEVKVPKEDTQQNGMNQFSGINNYNQYQNNNSNRIAGGVALQPQQLFDILKCALLTPESYSVFSKFMQDYIHALGVVASMGQVEFAMNQQQGVNGQQGYEQDSILSAQGTASIDDEAYYDQEGVVQETGGDYEKLKRIIQRGAVHAFSTAMDVLFARNVSDGFKVYIWDEVVRKQRQQLFSSGDSYSYTNANGGKGSNNSGSNSGIVGLFSSPKQGQSTREGSFAQSSSQQQSLDFITVRHVGFWCFDASIAMNEIIGLKPQSIVITSGTLSPLSGFAYELGLSLPLVHQNRHVVDASQVWVSVISRGAQGGTMNFSYAHRKKMKDLQYGQKGKQFNQSSYYGSSYSGDGLSQNLNLLDELGITIVDIASCVANGGILVFFPSYELMEECMREWSTPRPRNEQQQQQQSSSYNHNNSNIQQSWNTPNKPISNQKAIVQILREQGKLLMCEPRLASQLGRVIEQYRNATGDQNSDLDSNSESGITDLGFGVGNSGSKSGKMNQNPKMSISEFGNEISGFGQVSNNSSGKGFKIGGDIGITNNQTISNHQSSYHQSTPYTKQNTSPSSNSSNQHKQSFQSSSSSSSSYQQPQFTGAVLLGVCRGKLSEGIDFSDSAARVVIMVGVPFQNTHDPKVKLKMQYMNERKDKINRVKTKQSNSLNTNTNNSLQLQIIQQNLPQANSQKQPTKPTQSSAEYILDGSLWYHMQAIRAVNQSIGRVIRHKKDYGAIVLIDERYLEQDNLVKLSSWVQESLHGGWWLIECERIKLKEKQREKEKKQEIEYQKEKEKEMKRIEMKMELDSDVITEFEEFETKQERDNILSVLNFDQQTPLQVSPIHQYKQNKPSSQQKSLQSTQSSSQQTTSFQLPFQINQLLPSSSFTYFELITSLRRFFNETPKLLNMMQTTLPFSFQPIPQISNDDQNSLWKPFSDYQFAPPFIIGPDDEKEMKLVMELVEKKKI</sequence>
<dbReference type="Gene3D" id="3.40.50.300">
    <property type="entry name" value="P-loop containing nucleotide triphosphate hydrolases"/>
    <property type="match status" value="3"/>
</dbReference>
<dbReference type="AlphaFoldDB" id="A0A5J4VPB4"/>
<keyword evidence="12" id="KW-0413">Isomerase</keyword>
<evidence type="ECO:0000256" key="6">
    <source>
        <dbReference type="ARBA" id="ARBA00022806"/>
    </source>
</evidence>
<evidence type="ECO:0000256" key="4">
    <source>
        <dbReference type="ARBA" id="ARBA00022763"/>
    </source>
</evidence>